<reference evidence="1 2" key="1">
    <citation type="submission" date="2015-10" db="EMBL/GenBank/DDBJ databases">
        <title>Genome analyses suggest a sexual origin of heterokaryosis in a supposedly ancient asexual fungus.</title>
        <authorList>
            <person name="Ropars J."/>
            <person name="Sedzielewska K."/>
            <person name="Noel J."/>
            <person name="Charron P."/>
            <person name="Farinelli L."/>
            <person name="Marton T."/>
            <person name="Kruger M."/>
            <person name="Pelin A."/>
            <person name="Brachmann A."/>
            <person name="Corradi N."/>
        </authorList>
    </citation>
    <scope>NUCLEOTIDE SEQUENCE [LARGE SCALE GENOMIC DNA]</scope>
    <source>
        <strain evidence="1 2">A4</strain>
    </source>
</reference>
<dbReference type="EMBL" id="LLXI01000094">
    <property type="protein sequence ID" value="PKY40262.1"/>
    <property type="molecule type" value="Genomic_DNA"/>
</dbReference>
<comment type="caution">
    <text evidence="1">The sequence shown here is derived from an EMBL/GenBank/DDBJ whole genome shotgun (WGS) entry which is preliminary data.</text>
</comment>
<accession>A0A2I1G0U4</accession>
<protein>
    <submittedName>
        <fullName evidence="1">Uncharacterized protein</fullName>
    </submittedName>
</protein>
<dbReference type="Proteomes" id="UP000234323">
    <property type="component" value="Unassembled WGS sequence"/>
</dbReference>
<sequence length="63" mass="7313">MFLRHFFAFCRDAVSLRHEEDNKSNKGLRNTVLSVSLDATFWRLCSSGTYLDAWDETLGAWNL</sequence>
<keyword evidence="2" id="KW-1185">Reference proteome</keyword>
<evidence type="ECO:0000313" key="2">
    <source>
        <dbReference type="Proteomes" id="UP000234323"/>
    </source>
</evidence>
<dbReference type="AlphaFoldDB" id="A0A2I1G0U4"/>
<gene>
    <name evidence="1" type="ORF">RhiirA4_453597</name>
</gene>
<evidence type="ECO:0000313" key="1">
    <source>
        <dbReference type="EMBL" id="PKY40262.1"/>
    </source>
</evidence>
<organism evidence="1 2">
    <name type="scientific">Rhizophagus irregularis</name>
    <dbReference type="NCBI Taxonomy" id="588596"/>
    <lineage>
        <taxon>Eukaryota</taxon>
        <taxon>Fungi</taxon>
        <taxon>Fungi incertae sedis</taxon>
        <taxon>Mucoromycota</taxon>
        <taxon>Glomeromycotina</taxon>
        <taxon>Glomeromycetes</taxon>
        <taxon>Glomerales</taxon>
        <taxon>Glomeraceae</taxon>
        <taxon>Rhizophagus</taxon>
    </lineage>
</organism>
<proteinExistence type="predicted"/>
<name>A0A2I1G0U4_9GLOM</name>